<feature type="compositionally biased region" description="Basic and acidic residues" evidence="4">
    <location>
        <begin position="1048"/>
        <end position="1059"/>
    </location>
</feature>
<feature type="compositionally biased region" description="Low complexity" evidence="4">
    <location>
        <begin position="694"/>
        <end position="718"/>
    </location>
</feature>
<reference evidence="6 7" key="1">
    <citation type="submission" date="2015-10" db="EMBL/GenBank/DDBJ databases">
        <title>The cercosporin biosynthetic gene cluster was horizontally transferred to several fungal lineages and shown to be expanded in Cercospora beticola based on microsynteny with recipient genomes.</title>
        <authorList>
            <person name="De Jonge R."/>
            <person name="Ebert M.K."/>
            <person name="Suttle J.C."/>
            <person name="Jurick Ii W.M."/>
            <person name="Secor G.A."/>
            <person name="Thomma B.P."/>
            <person name="Van De Peer Y."/>
            <person name="Bolton M.D."/>
        </authorList>
    </citation>
    <scope>NUCLEOTIDE SEQUENCE [LARGE SCALE GENOMIC DNA]</scope>
    <source>
        <strain evidence="6 7">09-40</strain>
    </source>
</reference>
<dbReference type="Gene3D" id="3.30.30.30">
    <property type="match status" value="1"/>
</dbReference>
<keyword evidence="1" id="KW-0547">Nucleotide-binding</keyword>
<dbReference type="GO" id="GO:0034663">
    <property type="term" value="C:endoplasmic reticulum chaperone complex"/>
    <property type="evidence" value="ECO:0007669"/>
    <property type="project" value="TreeGrafter"/>
</dbReference>
<dbReference type="SUPFAM" id="SSF100934">
    <property type="entry name" value="Heat shock protein 70kD (HSP70), C-terminal subdomain"/>
    <property type="match status" value="1"/>
</dbReference>
<keyword evidence="5" id="KW-0812">Transmembrane</keyword>
<dbReference type="InterPro" id="IPR043129">
    <property type="entry name" value="ATPase_NBD"/>
</dbReference>
<feature type="compositionally biased region" description="Basic residues" evidence="4">
    <location>
        <begin position="27"/>
        <end position="37"/>
    </location>
</feature>
<dbReference type="Pfam" id="PF00012">
    <property type="entry name" value="HSP70"/>
    <property type="match status" value="1"/>
</dbReference>
<feature type="region of interest" description="Disordered" evidence="4">
    <location>
        <begin position="17"/>
        <end position="50"/>
    </location>
</feature>
<dbReference type="InterPro" id="IPR029048">
    <property type="entry name" value="HSP70_C_sf"/>
</dbReference>
<dbReference type="Gene3D" id="3.30.420.40">
    <property type="match status" value="2"/>
</dbReference>
<feature type="region of interest" description="Disordered" evidence="4">
    <location>
        <begin position="970"/>
        <end position="1059"/>
    </location>
</feature>
<evidence type="ECO:0000313" key="7">
    <source>
        <dbReference type="Proteomes" id="UP000230605"/>
    </source>
</evidence>
<evidence type="ECO:0000256" key="1">
    <source>
        <dbReference type="ARBA" id="ARBA00022741"/>
    </source>
</evidence>
<evidence type="ECO:0000256" key="3">
    <source>
        <dbReference type="ARBA" id="ARBA00023186"/>
    </source>
</evidence>
<keyword evidence="3" id="KW-0143">Chaperone</keyword>
<dbReference type="SUPFAM" id="SSF53067">
    <property type="entry name" value="Actin-like ATPase domain"/>
    <property type="match status" value="2"/>
</dbReference>
<dbReference type="CDD" id="cd10230">
    <property type="entry name" value="ASKHA_NBD_HSP70_HYOU1"/>
    <property type="match status" value="1"/>
</dbReference>
<dbReference type="EMBL" id="LKMD01000101">
    <property type="protein sequence ID" value="PIA99413.1"/>
    <property type="molecule type" value="Genomic_DNA"/>
</dbReference>
<dbReference type="GO" id="GO:0005524">
    <property type="term" value="F:ATP binding"/>
    <property type="evidence" value="ECO:0007669"/>
    <property type="project" value="UniProtKB-KW"/>
</dbReference>
<evidence type="ECO:0000256" key="5">
    <source>
        <dbReference type="SAM" id="Phobius"/>
    </source>
</evidence>
<feature type="compositionally biased region" description="Low complexity" evidence="4">
    <location>
        <begin position="41"/>
        <end position="50"/>
    </location>
</feature>
<feature type="region of interest" description="Disordered" evidence="4">
    <location>
        <begin position="671"/>
        <end position="720"/>
    </location>
</feature>
<keyword evidence="5" id="KW-0472">Membrane</keyword>
<dbReference type="GO" id="GO:0030968">
    <property type="term" value="P:endoplasmic reticulum unfolded protein response"/>
    <property type="evidence" value="ECO:0007669"/>
    <property type="project" value="TreeGrafter"/>
</dbReference>
<feature type="compositionally biased region" description="Basic residues" evidence="4">
    <location>
        <begin position="988"/>
        <end position="1006"/>
    </location>
</feature>
<keyword evidence="5" id="KW-1133">Transmembrane helix</keyword>
<evidence type="ECO:0000256" key="2">
    <source>
        <dbReference type="ARBA" id="ARBA00022840"/>
    </source>
</evidence>
<evidence type="ECO:0000256" key="4">
    <source>
        <dbReference type="SAM" id="MobiDB-lite"/>
    </source>
</evidence>
<dbReference type="FunFam" id="3.30.420.40:FF:000084">
    <property type="entry name" value="Heat shock protein 17"/>
    <property type="match status" value="1"/>
</dbReference>
<proteinExistence type="predicted"/>
<protein>
    <submittedName>
        <fullName evidence="6">Hypoxia up-regulated protein 1</fullName>
    </submittedName>
</protein>
<keyword evidence="2" id="KW-0067">ATP-binding</keyword>
<sequence length="1059" mass="114719">MCGHRGRASVFWTRRAQNAPHSPSFKSPKKRRLRTRHRSDALLNPSSPLSPTLRSGLDLLSGAPIHPHKTTAMLPSGRRRAGALSPLTTCLALLLLFTTTASAAVLGIDFGTLNIKAALVKPGIPLDIVLTKDSKRKETAALAFKPTRDEKNNIIVKEGSFPERAYGGDALALQGRMPGEVFPNLKQLLGLSGERAAETVATYKQRYPAVQAEHVESLGTTVFKSAAFPSEHLPYSVEELVGMELANIKRNAEDMAGKGSSVNDAVITIPNFYTADEKRAIVHAAYFAGFNVLGLISDGLAVGLDYAKTRTFPDISKGESPEYHLVYDMGAGSTTASVLRFQSKNVKDVGKFNKTVQEVTVQGVGWDRTLGGDALNHVILDEFVAKLLAKSEVQSRGTTEAEIRSNGRVMARFWKEAERVRQVLSANSDTSAGFEEILPDIDLRVKLTRAEFEKLAADHASRVATPLEDALAMAKLTSKDLNSVILHGGAIRTPFVQSRLEAVIDDKAKLRSNVNPDESAVFGAAFKAAGLSPSFKVKEIRDSEAAGYATSLVYQDGGKERKQGLFLPNSPAGSGATVKQVTFKDRENFSFGFTQKVDGIDRPILDVKVENLTASVDQMKSKFGCEKDEMIVRFSSRLNPNFGLPDVLSGSVGCAVNETAKSGSVGDSVKGWLGLGKKKDQEPLKEEEDDTPVEDVTAASSASSSSTSSSSSSSSSASESPTPKIEIVLLKFSTAPLGNPQPDGAQLQRLGERLKDFDASDRARTARDEAQNVLESFTYSVRDFLENADYTAVSTKEQRSQISKLLESTKEWMETGEPGKATTEVLKEKYKALKDLVDPIKIRKTETSQRATLVPALQKSLEKAKKSIAKYQDKIEKAKASLSASSTSTSTAAPASSSDADDLEEPDAATTPEPEPSKEPSPLLSLDLTSITEKYDEISEWLTEKLAEQGKLKPFEDPVLLVKDIEKRSTEITNAVEDLVRRASVKPTVKKPPKPKASPKPKPSKKAKGDDAEPEEPAPADTPKAEDGKPVTGGESIEDMMDWLNKAKQKDEVPPRDEL</sequence>
<evidence type="ECO:0000313" key="6">
    <source>
        <dbReference type="EMBL" id="PIA99413.1"/>
    </source>
</evidence>
<organism evidence="6 7">
    <name type="scientific">Cercospora beticola</name>
    <name type="common">Sugarbeet leaf spot fungus</name>
    <dbReference type="NCBI Taxonomy" id="122368"/>
    <lineage>
        <taxon>Eukaryota</taxon>
        <taxon>Fungi</taxon>
        <taxon>Dikarya</taxon>
        <taxon>Ascomycota</taxon>
        <taxon>Pezizomycotina</taxon>
        <taxon>Dothideomycetes</taxon>
        <taxon>Dothideomycetidae</taxon>
        <taxon>Mycosphaerellales</taxon>
        <taxon>Mycosphaerellaceae</taxon>
        <taxon>Cercospora</taxon>
    </lineage>
</organism>
<dbReference type="OrthoDB" id="10262720at2759"/>
<dbReference type="AlphaFoldDB" id="A0A2G5I4J7"/>
<comment type="caution">
    <text evidence="6">The sequence shown here is derived from an EMBL/GenBank/DDBJ whole genome shotgun (WGS) entry which is preliminary data.</text>
</comment>
<dbReference type="PANTHER" id="PTHR45639:SF3">
    <property type="entry name" value="HYPOXIA UP-REGULATED PROTEIN 1"/>
    <property type="match status" value="1"/>
</dbReference>
<dbReference type="GO" id="GO:0140662">
    <property type="term" value="F:ATP-dependent protein folding chaperone"/>
    <property type="evidence" value="ECO:0007669"/>
    <property type="project" value="InterPro"/>
</dbReference>
<accession>A0A2G5I4J7</accession>
<dbReference type="PRINTS" id="PR00301">
    <property type="entry name" value="HEATSHOCK70"/>
</dbReference>
<dbReference type="Gene3D" id="1.20.1270.10">
    <property type="match status" value="1"/>
</dbReference>
<feature type="region of interest" description="Disordered" evidence="4">
    <location>
        <begin position="879"/>
        <end position="928"/>
    </location>
</feature>
<feature type="compositionally biased region" description="Low complexity" evidence="4">
    <location>
        <begin position="880"/>
        <end position="898"/>
    </location>
</feature>
<dbReference type="PANTHER" id="PTHR45639">
    <property type="entry name" value="HSC70CB, ISOFORM G-RELATED"/>
    <property type="match status" value="1"/>
</dbReference>
<gene>
    <name evidence="6" type="ORF">CB0940_02640</name>
</gene>
<dbReference type="Proteomes" id="UP000230605">
    <property type="component" value="Chromosome 3"/>
</dbReference>
<feature type="transmembrane region" description="Helical" evidence="5">
    <location>
        <begin position="83"/>
        <end position="108"/>
    </location>
</feature>
<dbReference type="InterPro" id="IPR013126">
    <property type="entry name" value="Hsp_70_fam"/>
</dbReference>
<dbReference type="Gene3D" id="3.90.640.10">
    <property type="entry name" value="Actin, Chain A, domain 4"/>
    <property type="match status" value="1"/>
</dbReference>
<name>A0A2G5I4J7_CERBT</name>